<gene>
    <name evidence="7" type="ORF">METZ01_LOCUS182950</name>
</gene>
<dbReference type="PROSITE" id="PS00670">
    <property type="entry name" value="D_2_HYDROXYACID_DH_2"/>
    <property type="match status" value="1"/>
</dbReference>
<dbReference type="SUPFAM" id="SSF51735">
    <property type="entry name" value="NAD(P)-binding Rossmann-fold domains"/>
    <property type="match status" value="1"/>
</dbReference>
<dbReference type="InterPro" id="IPR002912">
    <property type="entry name" value="ACT_dom"/>
</dbReference>
<accession>A0A382CV95</accession>
<dbReference type="SUPFAM" id="SSF55021">
    <property type="entry name" value="ACT-like"/>
    <property type="match status" value="1"/>
</dbReference>
<organism evidence="7">
    <name type="scientific">marine metagenome</name>
    <dbReference type="NCBI Taxonomy" id="408172"/>
    <lineage>
        <taxon>unclassified sequences</taxon>
        <taxon>metagenomes</taxon>
        <taxon>ecological metagenomes</taxon>
    </lineage>
</organism>
<keyword evidence="3" id="KW-0560">Oxidoreductase</keyword>
<evidence type="ECO:0000259" key="6">
    <source>
        <dbReference type="PROSITE" id="PS51671"/>
    </source>
</evidence>
<sequence length="395" mass="42542">MFKIRTYNNISDKGLSRLPADHYEVGDAVADPDAILLRSQKLSADDATTNLVAVGRAGAGVNNIPLAEYTGKGIVVFNTPGANANAVKELVMAGLLLSCRGIILGIEYVNSLDGHEDKHELNQLVEASKKQYKGRELKGRSLGILGLGAIGSMVADMALHLEMSVKGYDPALSVEAAWRLSSRVERMESMSMLFGRSDIVTLHVPALDSTRSMINAEALGQFREGAVLLNFSREGIVDSQAIADALESGRISQYISDFPTPGLIGKPGVISTPHLGASTEEAEQNCAVMVADQIRDFLENGNIRNSVNFPTLNLERTQGCYRIAFANNNVPRILGSVLSILADRDINVVDMLNKSRDEVAYNIIDIESEPTEDLVGEILAIDGVVKVRTFAEVGG</sequence>
<protein>
    <recommendedName>
        <fullName evidence="2">phosphoglycerate dehydrogenase</fullName>
        <ecNumber evidence="2">1.1.1.95</ecNumber>
    </recommendedName>
</protein>
<dbReference type="Gene3D" id="3.40.50.720">
    <property type="entry name" value="NAD(P)-binding Rossmann-like Domain"/>
    <property type="match status" value="2"/>
</dbReference>
<dbReference type="CDD" id="cd12174">
    <property type="entry name" value="PGDH_like_3"/>
    <property type="match status" value="1"/>
</dbReference>
<dbReference type="Gene3D" id="3.30.70.260">
    <property type="match status" value="1"/>
</dbReference>
<dbReference type="InterPro" id="IPR006139">
    <property type="entry name" value="D-isomer_2_OHA_DH_cat_dom"/>
</dbReference>
<evidence type="ECO:0000256" key="2">
    <source>
        <dbReference type="ARBA" id="ARBA00013143"/>
    </source>
</evidence>
<name>A0A382CV95_9ZZZZ</name>
<comment type="pathway">
    <text evidence="1">Amino-acid biosynthesis; L-serine biosynthesis; L-serine from 3-phospho-D-glycerate: step 1/3.</text>
</comment>
<dbReference type="InterPro" id="IPR036291">
    <property type="entry name" value="NAD(P)-bd_dom_sf"/>
</dbReference>
<dbReference type="SUPFAM" id="SSF52283">
    <property type="entry name" value="Formate/glycerate dehydrogenase catalytic domain-like"/>
    <property type="match status" value="1"/>
</dbReference>
<evidence type="ECO:0000256" key="1">
    <source>
        <dbReference type="ARBA" id="ARBA00005216"/>
    </source>
</evidence>
<dbReference type="PANTHER" id="PTHR42938:SF47">
    <property type="entry name" value="HYDROXYPYRUVATE REDUCTASE"/>
    <property type="match status" value="1"/>
</dbReference>
<dbReference type="GO" id="GO:0051287">
    <property type="term" value="F:NAD binding"/>
    <property type="evidence" value="ECO:0007669"/>
    <property type="project" value="InterPro"/>
</dbReference>
<reference evidence="7" key="1">
    <citation type="submission" date="2018-05" db="EMBL/GenBank/DDBJ databases">
        <authorList>
            <person name="Lanie J.A."/>
            <person name="Ng W.-L."/>
            <person name="Kazmierczak K.M."/>
            <person name="Andrzejewski T.M."/>
            <person name="Davidsen T.M."/>
            <person name="Wayne K.J."/>
            <person name="Tettelin H."/>
            <person name="Glass J.I."/>
            <person name="Rusch D."/>
            <person name="Podicherti R."/>
            <person name="Tsui H.-C.T."/>
            <person name="Winkler M.E."/>
        </authorList>
    </citation>
    <scope>NUCLEOTIDE SEQUENCE</scope>
</reference>
<dbReference type="PROSITE" id="PS51671">
    <property type="entry name" value="ACT"/>
    <property type="match status" value="1"/>
</dbReference>
<dbReference type="InterPro" id="IPR045865">
    <property type="entry name" value="ACT-like_dom_sf"/>
</dbReference>
<evidence type="ECO:0000256" key="3">
    <source>
        <dbReference type="ARBA" id="ARBA00023002"/>
    </source>
</evidence>
<dbReference type="EC" id="1.1.1.95" evidence="2"/>
<evidence type="ECO:0000256" key="5">
    <source>
        <dbReference type="ARBA" id="ARBA00048731"/>
    </source>
</evidence>
<dbReference type="PANTHER" id="PTHR42938">
    <property type="entry name" value="FORMATE DEHYDROGENASE 1"/>
    <property type="match status" value="1"/>
</dbReference>
<evidence type="ECO:0000313" key="7">
    <source>
        <dbReference type="EMBL" id="SVB30096.1"/>
    </source>
</evidence>
<dbReference type="AlphaFoldDB" id="A0A382CV95"/>
<dbReference type="InterPro" id="IPR029753">
    <property type="entry name" value="D-isomer_DH_CS"/>
</dbReference>
<dbReference type="InterPro" id="IPR006140">
    <property type="entry name" value="D-isomer_DH_NAD-bd"/>
</dbReference>
<evidence type="ECO:0000256" key="4">
    <source>
        <dbReference type="ARBA" id="ARBA00023027"/>
    </source>
</evidence>
<dbReference type="PROSITE" id="PS00065">
    <property type="entry name" value="D_2_HYDROXYACID_DH_1"/>
    <property type="match status" value="1"/>
</dbReference>
<dbReference type="UniPathway" id="UPA00135">
    <property type="reaction ID" value="UER00196"/>
</dbReference>
<dbReference type="CDD" id="cd04901">
    <property type="entry name" value="ACT_3PGDH"/>
    <property type="match status" value="1"/>
</dbReference>
<dbReference type="Pfam" id="PF00389">
    <property type="entry name" value="2-Hacid_dh"/>
    <property type="match status" value="1"/>
</dbReference>
<feature type="domain" description="ACT" evidence="6">
    <location>
        <begin position="322"/>
        <end position="392"/>
    </location>
</feature>
<dbReference type="InterPro" id="IPR029752">
    <property type="entry name" value="D-isomer_DH_CS1"/>
</dbReference>
<proteinExistence type="predicted"/>
<dbReference type="EMBL" id="UINC01036315">
    <property type="protein sequence ID" value="SVB30096.1"/>
    <property type="molecule type" value="Genomic_DNA"/>
</dbReference>
<dbReference type="Pfam" id="PF02826">
    <property type="entry name" value="2-Hacid_dh_C"/>
    <property type="match status" value="1"/>
</dbReference>
<comment type="catalytic activity">
    <reaction evidence="5">
        <text>(2R)-3-phosphoglycerate + NAD(+) = 3-phosphooxypyruvate + NADH + H(+)</text>
        <dbReference type="Rhea" id="RHEA:12641"/>
        <dbReference type="ChEBI" id="CHEBI:15378"/>
        <dbReference type="ChEBI" id="CHEBI:18110"/>
        <dbReference type="ChEBI" id="CHEBI:57540"/>
        <dbReference type="ChEBI" id="CHEBI:57945"/>
        <dbReference type="ChEBI" id="CHEBI:58272"/>
        <dbReference type="EC" id="1.1.1.95"/>
    </reaction>
</comment>
<dbReference type="GO" id="GO:0004617">
    <property type="term" value="F:phosphoglycerate dehydrogenase activity"/>
    <property type="evidence" value="ECO:0007669"/>
    <property type="project" value="UniProtKB-EC"/>
</dbReference>
<keyword evidence="4" id="KW-0520">NAD</keyword>